<dbReference type="OrthoDB" id="9809549at2"/>
<evidence type="ECO:0000313" key="2">
    <source>
        <dbReference type="EMBL" id="ETX26966.1"/>
    </source>
</evidence>
<dbReference type="SUPFAM" id="SSF53474">
    <property type="entry name" value="alpha/beta-Hydrolases"/>
    <property type="match status" value="1"/>
</dbReference>
<dbReference type="InterPro" id="IPR029058">
    <property type="entry name" value="AB_hydrolase_fold"/>
</dbReference>
<evidence type="ECO:0000259" key="1">
    <source>
        <dbReference type="Pfam" id="PF12146"/>
    </source>
</evidence>
<dbReference type="InterPro" id="IPR053145">
    <property type="entry name" value="AB_hydrolase_Est10"/>
</dbReference>
<keyword evidence="3" id="KW-1185">Reference proteome</keyword>
<feature type="domain" description="Serine aminopeptidase S33" evidence="1">
    <location>
        <begin position="58"/>
        <end position="270"/>
    </location>
</feature>
<protein>
    <submittedName>
        <fullName evidence="2">Hydrolase</fullName>
    </submittedName>
</protein>
<proteinExistence type="predicted"/>
<dbReference type="STRING" id="1449351.RISW2_17270"/>
<dbReference type="Pfam" id="PF12146">
    <property type="entry name" value="Hydrolase_4"/>
    <property type="match status" value="1"/>
</dbReference>
<evidence type="ECO:0000313" key="3">
    <source>
        <dbReference type="Proteomes" id="UP000023430"/>
    </source>
</evidence>
<organism evidence="2 3">
    <name type="scientific">Roseivivax isoporae LMG 25204</name>
    <dbReference type="NCBI Taxonomy" id="1449351"/>
    <lineage>
        <taxon>Bacteria</taxon>
        <taxon>Pseudomonadati</taxon>
        <taxon>Pseudomonadota</taxon>
        <taxon>Alphaproteobacteria</taxon>
        <taxon>Rhodobacterales</taxon>
        <taxon>Roseobacteraceae</taxon>
        <taxon>Roseivivax</taxon>
    </lineage>
</organism>
<comment type="caution">
    <text evidence="2">The sequence shown here is derived from an EMBL/GenBank/DDBJ whole genome shotgun (WGS) entry which is preliminary data.</text>
</comment>
<accession>X7F4F3</accession>
<sequence length="317" mass="33030">MPQHEDIVAAGPLGALGGTLTIPAEEGPLADEVPVLLIVPGSGPTDRDGNSPLGISAAPYRLLAEALAERGYPSVRIDKRGMFGSAGAITDPNDVTISAYGDDLVSWTRAIRMRLPSQEGVRCVVPLGHSEGGLIALASLPRLPDACGLILISSLGRPFDAVLRAQLHANPANAAVLDEADRAIAQLKQGARVDAGALSPALQPIFSTEVQGFLIDAFSYDPVALAAEVEVPMLVIQGMRDLQVGEADARALASAAPEATLALLPEVNHVLKVVDSDDRSANLATYSDPALPIASSVVDAVTQYLERAPRRAPAERP</sequence>
<dbReference type="InterPro" id="IPR022742">
    <property type="entry name" value="Hydrolase_4"/>
</dbReference>
<dbReference type="AlphaFoldDB" id="X7F4F3"/>
<reference evidence="2 3" key="1">
    <citation type="submission" date="2014-01" db="EMBL/GenBank/DDBJ databases">
        <title>Roseivivax isoporae LMG 25204 Genome Sequencing.</title>
        <authorList>
            <person name="Lai Q."/>
            <person name="Li G."/>
            <person name="Shao Z."/>
        </authorList>
    </citation>
    <scope>NUCLEOTIDE SEQUENCE [LARGE SCALE GENOMIC DNA]</scope>
    <source>
        <strain evidence="2 3">LMG 25204</strain>
    </source>
</reference>
<dbReference type="PANTHER" id="PTHR43265:SF1">
    <property type="entry name" value="ESTERASE ESTD"/>
    <property type="match status" value="1"/>
</dbReference>
<keyword evidence="2" id="KW-0378">Hydrolase</keyword>
<dbReference type="Proteomes" id="UP000023430">
    <property type="component" value="Unassembled WGS sequence"/>
</dbReference>
<dbReference type="GO" id="GO:0052689">
    <property type="term" value="F:carboxylic ester hydrolase activity"/>
    <property type="evidence" value="ECO:0007669"/>
    <property type="project" value="TreeGrafter"/>
</dbReference>
<dbReference type="PATRIC" id="fig|1449351.3.peg.4130"/>
<dbReference type="PANTHER" id="PTHR43265">
    <property type="entry name" value="ESTERASE ESTD"/>
    <property type="match status" value="1"/>
</dbReference>
<gene>
    <name evidence="2" type="ORF">RISW2_17270</name>
</gene>
<name>X7F4F3_9RHOB</name>
<dbReference type="eggNOG" id="COG1073">
    <property type="taxonomic scope" value="Bacteria"/>
</dbReference>
<dbReference type="EMBL" id="JAME01000046">
    <property type="protein sequence ID" value="ETX26966.1"/>
    <property type="molecule type" value="Genomic_DNA"/>
</dbReference>
<dbReference type="Gene3D" id="3.40.50.1820">
    <property type="entry name" value="alpha/beta hydrolase"/>
    <property type="match status" value="1"/>
</dbReference>